<dbReference type="OrthoDB" id="5564966at2"/>
<name>A0A2T1HUE7_9HYPH</name>
<keyword evidence="4" id="KW-1185">Reference proteome</keyword>
<sequence length="144" mass="15164">MYKKILVPIDGSELSARALEQAGTLARQLGAGVTVLTVTPRVAALSVEPFAATAMAEQSQELYGRASRILEEALGALQPFGVAVEATHIQDDDPYKAIIDAARQHGCDLIAMASHGRSGIAAVVLGSVTTKVLTHSKIPVLVYR</sequence>
<dbReference type="PANTHER" id="PTHR46268:SF6">
    <property type="entry name" value="UNIVERSAL STRESS PROTEIN UP12"/>
    <property type="match status" value="1"/>
</dbReference>
<dbReference type="Gene3D" id="3.40.50.620">
    <property type="entry name" value="HUPs"/>
    <property type="match status" value="1"/>
</dbReference>
<evidence type="ECO:0000259" key="2">
    <source>
        <dbReference type="Pfam" id="PF00582"/>
    </source>
</evidence>
<organism evidence="3 4">
    <name type="scientific">Alsobacter soli</name>
    <dbReference type="NCBI Taxonomy" id="2109933"/>
    <lineage>
        <taxon>Bacteria</taxon>
        <taxon>Pseudomonadati</taxon>
        <taxon>Pseudomonadota</taxon>
        <taxon>Alphaproteobacteria</taxon>
        <taxon>Hyphomicrobiales</taxon>
        <taxon>Alsobacteraceae</taxon>
        <taxon>Alsobacter</taxon>
    </lineage>
</organism>
<dbReference type="RefSeq" id="WP_106336288.1">
    <property type="nucleotide sequence ID" value="NZ_PVZS01000008.1"/>
</dbReference>
<reference evidence="4" key="1">
    <citation type="submission" date="2018-03" db="EMBL/GenBank/DDBJ databases">
        <authorList>
            <person name="Sun L."/>
            <person name="Liu H."/>
            <person name="Chen W."/>
            <person name="Huang K."/>
            <person name="Liu W."/>
            <person name="Gao X."/>
        </authorList>
    </citation>
    <scope>NUCLEOTIDE SEQUENCE [LARGE SCALE GENOMIC DNA]</scope>
    <source>
        <strain evidence="4">SH9</strain>
    </source>
</reference>
<dbReference type="PRINTS" id="PR01438">
    <property type="entry name" value="UNVRSLSTRESS"/>
</dbReference>
<feature type="domain" description="UspA" evidence="2">
    <location>
        <begin position="1"/>
        <end position="144"/>
    </location>
</feature>
<proteinExistence type="inferred from homology"/>
<comment type="similarity">
    <text evidence="1">Belongs to the universal stress protein A family.</text>
</comment>
<evidence type="ECO:0000256" key="1">
    <source>
        <dbReference type="ARBA" id="ARBA00008791"/>
    </source>
</evidence>
<dbReference type="InterPro" id="IPR014729">
    <property type="entry name" value="Rossmann-like_a/b/a_fold"/>
</dbReference>
<comment type="caution">
    <text evidence="3">The sequence shown here is derived from an EMBL/GenBank/DDBJ whole genome shotgun (WGS) entry which is preliminary data.</text>
</comment>
<dbReference type="Proteomes" id="UP000239772">
    <property type="component" value="Unassembled WGS sequence"/>
</dbReference>
<dbReference type="InterPro" id="IPR006016">
    <property type="entry name" value="UspA"/>
</dbReference>
<dbReference type="PANTHER" id="PTHR46268">
    <property type="entry name" value="STRESS RESPONSE PROTEIN NHAX"/>
    <property type="match status" value="1"/>
</dbReference>
<dbReference type="InterPro" id="IPR006015">
    <property type="entry name" value="Universal_stress_UspA"/>
</dbReference>
<gene>
    <name evidence="3" type="ORF">SLNSH_08670</name>
</gene>
<dbReference type="Pfam" id="PF00582">
    <property type="entry name" value="Usp"/>
    <property type="match status" value="1"/>
</dbReference>
<evidence type="ECO:0000313" key="4">
    <source>
        <dbReference type="Proteomes" id="UP000239772"/>
    </source>
</evidence>
<dbReference type="AlphaFoldDB" id="A0A2T1HUE7"/>
<dbReference type="EMBL" id="PVZS01000008">
    <property type="protein sequence ID" value="PSC05277.1"/>
    <property type="molecule type" value="Genomic_DNA"/>
</dbReference>
<dbReference type="SUPFAM" id="SSF52402">
    <property type="entry name" value="Adenine nucleotide alpha hydrolases-like"/>
    <property type="match status" value="1"/>
</dbReference>
<evidence type="ECO:0000313" key="3">
    <source>
        <dbReference type="EMBL" id="PSC05277.1"/>
    </source>
</evidence>
<accession>A0A2T1HUE7</accession>
<dbReference type="CDD" id="cd00293">
    <property type="entry name" value="USP-like"/>
    <property type="match status" value="1"/>
</dbReference>
<protein>
    <submittedName>
        <fullName evidence="3">Universal stress protein</fullName>
    </submittedName>
</protein>